<protein>
    <submittedName>
        <fullName evidence="2">Uncharacterized protein</fullName>
    </submittedName>
</protein>
<evidence type="ECO:0000256" key="1">
    <source>
        <dbReference type="SAM" id="Phobius"/>
    </source>
</evidence>
<dbReference type="EMBL" id="NOII01000011">
    <property type="protein sequence ID" value="OYD56658.1"/>
    <property type="molecule type" value="Genomic_DNA"/>
</dbReference>
<keyword evidence="3" id="KW-1185">Reference proteome</keyword>
<feature type="transmembrane region" description="Helical" evidence="1">
    <location>
        <begin position="39"/>
        <end position="61"/>
    </location>
</feature>
<dbReference type="RefSeq" id="WP_094253673.1">
    <property type="nucleotide sequence ID" value="NZ_JBHLXL010000002.1"/>
</dbReference>
<feature type="transmembrane region" description="Helical" evidence="1">
    <location>
        <begin position="6"/>
        <end position="27"/>
    </location>
</feature>
<proteinExistence type="predicted"/>
<sequence length="101" mass="11472">MGILAMIVGFGVVFSVTNILFSFLYLISYSAGKGLYQWIIRDIDFLELLVAPFLGLTYYIANKLFGKFNWFNARILLVVYALFMLIPMIGFSYLFDAAASK</sequence>
<reference evidence="2 3" key="1">
    <citation type="submission" date="2017-07" db="EMBL/GenBank/DDBJ databases">
        <title>Fictibacillus sp. nov. GDSW-R2A3 Genome sequencing and assembly.</title>
        <authorList>
            <person name="Mayilraj S."/>
        </authorList>
    </citation>
    <scope>NUCLEOTIDE SEQUENCE [LARGE SCALE GENOMIC DNA]</scope>
    <source>
        <strain evidence="2 3">GDSW-R2A3</strain>
    </source>
</reference>
<comment type="caution">
    <text evidence="2">The sequence shown here is derived from an EMBL/GenBank/DDBJ whole genome shotgun (WGS) entry which is preliminary data.</text>
</comment>
<evidence type="ECO:0000313" key="2">
    <source>
        <dbReference type="EMBL" id="OYD56658.1"/>
    </source>
</evidence>
<keyword evidence="1" id="KW-0472">Membrane</keyword>
<dbReference type="Proteomes" id="UP000215059">
    <property type="component" value="Unassembled WGS sequence"/>
</dbReference>
<gene>
    <name evidence="2" type="ORF">CGZ90_16750</name>
</gene>
<keyword evidence="1" id="KW-1133">Transmembrane helix</keyword>
<dbReference type="AlphaFoldDB" id="A0A235F640"/>
<name>A0A235F640_9BACL</name>
<evidence type="ECO:0000313" key="3">
    <source>
        <dbReference type="Proteomes" id="UP000215059"/>
    </source>
</evidence>
<dbReference type="OrthoDB" id="2940878at2"/>
<feature type="transmembrane region" description="Helical" evidence="1">
    <location>
        <begin position="73"/>
        <end position="95"/>
    </location>
</feature>
<keyword evidence="1" id="KW-0812">Transmembrane</keyword>
<organism evidence="2 3">
    <name type="scientific">Fictibacillus aquaticus</name>
    <dbReference type="NCBI Taxonomy" id="2021314"/>
    <lineage>
        <taxon>Bacteria</taxon>
        <taxon>Bacillati</taxon>
        <taxon>Bacillota</taxon>
        <taxon>Bacilli</taxon>
        <taxon>Bacillales</taxon>
        <taxon>Fictibacillaceae</taxon>
        <taxon>Fictibacillus</taxon>
    </lineage>
</organism>
<accession>A0A235F640</accession>